<organism evidence="1 3">
    <name type="scientific">Enterococcus moraviensis ATCC BAA-383</name>
    <dbReference type="NCBI Taxonomy" id="1158609"/>
    <lineage>
        <taxon>Bacteria</taxon>
        <taxon>Bacillati</taxon>
        <taxon>Bacillota</taxon>
        <taxon>Bacilli</taxon>
        <taxon>Lactobacillales</taxon>
        <taxon>Enterococcaceae</taxon>
        <taxon>Enterococcus</taxon>
    </lineage>
</organism>
<gene>
    <name evidence="2" type="ORF">I586_02683</name>
    <name evidence="1" type="ORF">UAY_03351</name>
</gene>
<comment type="caution">
    <text evidence="1">The sequence shown here is derived from an EMBL/GenBank/DDBJ whole genome shotgun (WGS) entry which is preliminary data.</text>
</comment>
<name>R2SL90_9ENTE</name>
<protein>
    <submittedName>
        <fullName evidence="1">Uncharacterized protein</fullName>
    </submittedName>
</protein>
<dbReference type="EMBL" id="AJAS01000026">
    <property type="protein sequence ID" value="EOH95925.1"/>
    <property type="molecule type" value="Genomic_DNA"/>
</dbReference>
<reference evidence="2 4" key="2">
    <citation type="submission" date="2013-03" db="EMBL/GenBank/DDBJ databases">
        <title>The Genome Sequence of Enterococcus moraviensis BAA-383 (PacBio/Illumina hybrid assembly).</title>
        <authorList>
            <consortium name="The Broad Institute Genomics Platform"/>
            <consortium name="The Broad Institute Genome Sequencing Center for Infectious Disease"/>
            <person name="Earl A."/>
            <person name="Russ C."/>
            <person name="Gilmore M."/>
            <person name="Surin D."/>
            <person name="Walker B."/>
            <person name="Young S."/>
            <person name="Zeng Q."/>
            <person name="Gargeya S."/>
            <person name="Fitzgerald M."/>
            <person name="Haas B."/>
            <person name="Abouelleil A."/>
            <person name="Allen A.W."/>
            <person name="Alvarado L."/>
            <person name="Arachchi H.M."/>
            <person name="Berlin A.M."/>
            <person name="Chapman S.B."/>
            <person name="Gainer-Dewar J."/>
            <person name="Goldberg J."/>
            <person name="Griggs A."/>
            <person name="Gujja S."/>
            <person name="Hansen M."/>
            <person name="Howarth C."/>
            <person name="Imamovic A."/>
            <person name="Ireland A."/>
            <person name="Larimer J."/>
            <person name="McCowan C."/>
            <person name="Murphy C."/>
            <person name="Pearson M."/>
            <person name="Poon T.W."/>
            <person name="Priest M."/>
            <person name="Roberts A."/>
            <person name="Saif S."/>
            <person name="Shea T."/>
            <person name="Sisk P."/>
            <person name="Sykes S."/>
            <person name="Wortman J."/>
            <person name="Nusbaum C."/>
            <person name="Birren B."/>
        </authorList>
    </citation>
    <scope>NUCLEOTIDE SEQUENCE [LARGE SCALE GENOMIC DNA]</scope>
    <source>
        <strain evidence="2 4">ATCC BAA-383</strain>
    </source>
</reference>
<evidence type="ECO:0000313" key="3">
    <source>
        <dbReference type="Proteomes" id="UP000013781"/>
    </source>
</evidence>
<keyword evidence="4" id="KW-1185">Reference proteome</keyword>
<evidence type="ECO:0000313" key="4">
    <source>
        <dbReference type="Proteomes" id="UP000014157"/>
    </source>
</evidence>
<evidence type="ECO:0000313" key="2">
    <source>
        <dbReference type="EMBL" id="EOT66412.1"/>
    </source>
</evidence>
<evidence type="ECO:0000313" key="1">
    <source>
        <dbReference type="EMBL" id="EOH95925.1"/>
    </source>
</evidence>
<proteinExistence type="predicted"/>
<dbReference type="Proteomes" id="UP000013781">
    <property type="component" value="Unassembled WGS sequence"/>
</dbReference>
<dbReference type="PATRIC" id="fig|1158609.3.peg.3273"/>
<dbReference type="EMBL" id="ASWB01000003">
    <property type="protein sequence ID" value="EOT66412.1"/>
    <property type="molecule type" value="Genomic_DNA"/>
</dbReference>
<accession>R2SL90</accession>
<reference evidence="1 3" key="1">
    <citation type="submission" date="2013-02" db="EMBL/GenBank/DDBJ databases">
        <title>The Genome Sequence of Enterococcus moraviensis BAA-383.</title>
        <authorList>
            <consortium name="The Broad Institute Genome Sequencing Platform"/>
            <consortium name="The Broad Institute Genome Sequencing Center for Infectious Disease"/>
            <person name="Earl A.M."/>
            <person name="Gilmore M.S."/>
            <person name="Lebreton F."/>
            <person name="Walker B."/>
            <person name="Young S.K."/>
            <person name="Zeng Q."/>
            <person name="Gargeya S."/>
            <person name="Fitzgerald M."/>
            <person name="Haas B."/>
            <person name="Abouelleil A."/>
            <person name="Alvarado L."/>
            <person name="Arachchi H.M."/>
            <person name="Berlin A.M."/>
            <person name="Chapman S.B."/>
            <person name="Dewar J."/>
            <person name="Goldberg J."/>
            <person name="Griggs A."/>
            <person name="Gujja S."/>
            <person name="Hansen M."/>
            <person name="Howarth C."/>
            <person name="Imamovic A."/>
            <person name="Larimer J."/>
            <person name="McCowan C."/>
            <person name="Murphy C."/>
            <person name="Neiman D."/>
            <person name="Pearson M."/>
            <person name="Priest M."/>
            <person name="Roberts A."/>
            <person name="Saif S."/>
            <person name="Shea T."/>
            <person name="Sisk P."/>
            <person name="Sykes S."/>
            <person name="Wortman J."/>
            <person name="Nusbaum C."/>
            <person name="Birren B."/>
        </authorList>
    </citation>
    <scope>NUCLEOTIDE SEQUENCE [LARGE SCALE GENOMIC DNA]</scope>
    <source>
        <strain evidence="1 3">ATCC BAA-383</strain>
    </source>
</reference>
<dbReference type="HOGENOM" id="CLU_2953332_0_0_9"/>
<dbReference type="Proteomes" id="UP000014157">
    <property type="component" value="Unassembled WGS sequence"/>
</dbReference>
<sequence length="59" mass="6843">MKFNWTINLSENSEYSFVLISLESKQHGDRFRKIFIKRLGAKVNSKVVPIPSLDFGWGL</sequence>
<dbReference type="AlphaFoldDB" id="R2SL90"/>
<dbReference type="RefSeq" id="WP_010766656.1">
    <property type="nucleotide sequence ID" value="NZ_ASWB01000003.1"/>
</dbReference>